<feature type="transmembrane region" description="Helical" evidence="16">
    <location>
        <begin position="142"/>
        <end position="161"/>
    </location>
</feature>
<feature type="domain" description="Homeobox" evidence="17">
    <location>
        <begin position="91"/>
        <end position="134"/>
    </location>
</feature>
<comment type="subcellular location">
    <subcellularLocation>
        <location evidence="1">Endoplasmic reticulum membrane</location>
        <topology evidence="1">Multi-pass membrane protein</topology>
    </subcellularLocation>
    <subcellularLocation>
        <location evidence="12 14">Nucleus</location>
    </subcellularLocation>
</comment>
<dbReference type="SUPFAM" id="SSF46689">
    <property type="entry name" value="Homeodomain-like"/>
    <property type="match status" value="1"/>
</dbReference>
<name>A0A852IYK5_9PICI</name>
<dbReference type="EMBL" id="WAAF01008966">
    <property type="protein sequence ID" value="NXX43738.1"/>
    <property type="molecule type" value="Genomic_DNA"/>
</dbReference>
<evidence type="ECO:0000256" key="4">
    <source>
        <dbReference type="ARBA" id="ARBA00022516"/>
    </source>
</evidence>
<dbReference type="Gene3D" id="1.10.10.60">
    <property type="entry name" value="Homeodomain-like"/>
    <property type="match status" value="1"/>
</dbReference>
<dbReference type="GO" id="GO:0005789">
    <property type="term" value="C:endoplasmic reticulum membrane"/>
    <property type="evidence" value="ECO:0007669"/>
    <property type="project" value="UniProtKB-SubCell"/>
</dbReference>
<evidence type="ECO:0000256" key="10">
    <source>
        <dbReference type="ARBA" id="ARBA00023136"/>
    </source>
</evidence>
<dbReference type="GO" id="GO:0003677">
    <property type="term" value="F:DNA binding"/>
    <property type="evidence" value="ECO:0007669"/>
    <property type="project" value="UniProtKB-UniRule"/>
</dbReference>
<keyword evidence="4" id="KW-0444">Lipid biosynthesis</keyword>
<dbReference type="InterPro" id="IPR016439">
    <property type="entry name" value="Lag1/Lac1-like"/>
</dbReference>
<evidence type="ECO:0000313" key="20">
    <source>
        <dbReference type="Proteomes" id="UP000627253"/>
    </source>
</evidence>
<evidence type="ECO:0000313" key="19">
    <source>
        <dbReference type="EMBL" id="NXX43738.1"/>
    </source>
</evidence>
<feature type="DNA-binding region" description="Homeobox" evidence="12">
    <location>
        <begin position="93"/>
        <end position="135"/>
    </location>
</feature>
<dbReference type="InterPro" id="IPR001356">
    <property type="entry name" value="HD"/>
</dbReference>
<dbReference type="PROSITE" id="PS50922">
    <property type="entry name" value="TLC"/>
    <property type="match status" value="1"/>
</dbReference>
<dbReference type="SMART" id="SM00724">
    <property type="entry name" value="TLC"/>
    <property type="match status" value="1"/>
</dbReference>
<keyword evidence="10 13" id="KW-0472">Membrane</keyword>
<dbReference type="Pfam" id="PF00046">
    <property type="entry name" value="Homeodomain"/>
    <property type="match status" value="1"/>
</dbReference>
<evidence type="ECO:0000259" key="17">
    <source>
        <dbReference type="PROSITE" id="PS50071"/>
    </source>
</evidence>
<feature type="non-terminal residue" evidence="19">
    <location>
        <position position="1"/>
    </location>
</feature>
<dbReference type="UniPathway" id="UPA00222"/>
<comment type="pathway">
    <text evidence="3">Sphingolipid metabolism.</text>
</comment>
<dbReference type="FunFam" id="1.10.10.60:FF:000020">
    <property type="entry name" value="Ceramide synthase 5"/>
    <property type="match status" value="1"/>
</dbReference>
<evidence type="ECO:0000256" key="9">
    <source>
        <dbReference type="ARBA" id="ARBA00023098"/>
    </source>
</evidence>
<comment type="caution">
    <text evidence="19">The sequence shown here is derived from an EMBL/GenBank/DDBJ whole genome shotgun (WGS) entry which is preliminary data.</text>
</comment>
<sequence length="361" mass="42058">ALCATTLTRMGLSAWFWHHEYWLPPGATWEDMKGSADRHYPQPQDILLCVPGALLCIAVRLIFERTIAVPVGRRLDVRDKPRPKVHPNATLESFYAQGRTPKEEDLLSLAKQSDLPVKRVQTWLRRRRAQDRPRLMKKFCECSWRFTFYLTSFFSGLALLYDKPWVWDPTLCWLSYPQQPLPPALGWFYLLELSFYCSLLATLPFDVKRKDFKEQIIHHTATIVLISVSYCANLLRFGAMVIVLHDASDYILELAKLLLYLRWHRLCDAAFVAFALVFVSSRLLLFPLLTYYYFVSKFQLFLISFLVSLFLLVLQLLHIFWSYLILQMVFSILLRGEKRKDARSDTEESAGSEAEDPAESQ</sequence>
<dbReference type="AlphaFoldDB" id="A0A852IYK5"/>
<evidence type="ECO:0000256" key="8">
    <source>
        <dbReference type="ARBA" id="ARBA00022989"/>
    </source>
</evidence>
<evidence type="ECO:0000259" key="18">
    <source>
        <dbReference type="PROSITE" id="PS50922"/>
    </source>
</evidence>
<dbReference type="PANTHER" id="PTHR12560">
    <property type="entry name" value="LONGEVITY ASSURANCE FACTOR 1 LAG1"/>
    <property type="match status" value="1"/>
</dbReference>
<dbReference type="Pfam" id="PF03798">
    <property type="entry name" value="TRAM_LAG1_CLN8"/>
    <property type="match status" value="1"/>
</dbReference>
<keyword evidence="9" id="KW-0443">Lipid metabolism</keyword>
<dbReference type="GO" id="GO:0050291">
    <property type="term" value="F:sphingosine N-acyltransferase activity"/>
    <property type="evidence" value="ECO:0007669"/>
    <property type="project" value="InterPro"/>
</dbReference>
<feature type="domain" description="TLC" evidence="18">
    <location>
        <begin position="137"/>
        <end position="334"/>
    </location>
</feature>
<evidence type="ECO:0000256" key="6">
    <source>
        <dbReference type="ARBA" id="ARBA00022692"/>
    </source>
</evidence>
<dbReference type="PROSITE" id="PS50071">
    <property type="entry name" value="HOMEOBOX_2"/>
    <property type="match status" value="1"/>
</dbReference>
<keyword evidence="12 14" id="KW-0371">Homeobox</keyword>
<dbReference type="PIRSF" id="PIRSF005225">
    <property type="entry name" value="LAG1_LAC1"/>
    <property type="match status" value="1"/>
</dbReference>
<keyword evidence="6 13" id="KW-0812">Transmembrane</keyword>
<protein>
    <submittedName>
        <fullName evidence="19">CERS4 synthase</fullName>
    </submittedName>
</protein>
<feature type="transmembrane region" description="Helical" evidence="16">
    <location>
        <begin position="271"/>
        <end position="294"/>
    </location>
</feature>
<feature type="region of interest" description="Disordered" evidence="15">
    <location>
        <begin position="339"/>
        <end position="361"/>
    </location>
</feature>
<evidence type="ECO:0000256" key="13">
    <source>
        <dbReference type="PROSITE-ProRule" id="PRU00205"/>
    </source>
</evidence>
<evidence type="ECO:0000256" key="1">
    <source>
        <dbReference type="ARBA" id="ARBA00004477"/>
    </source>
</evidence>
<dbReference type="OrthoDB" id="537032at2759"/>
<dbReference type="PANTHER" id="PTHR12560:SF6">
    <property type="entry name" value="CERAMIDE SYNTHASE 4"/>
    <property type="match status" value="1"/>
</dbReference>
<dbReference type="GO" id="GO:0005634">
    <property type="term" value="C:nucleus"/>
    <property type="evidence" value="ECO:0007669"/>
    <property type="project" value="UniProtKB-SubCell"/>
</dbReference>
<accession>A0A852IYK5</accession>
<comment type="catalytic activity">
    <reaction evidence="11">
        <text>sphinganine + octadecanoyl-CoA = N-(octadecanoyl)-sphinganine + CoA + H(+)</text>
        <dbReference type="Rhea" id="RHEA:36547"/>
        <dbReference type="ChEBI" id="CHEBI:15378"/>
        <dbReference type="ChEBI" id="CHEBI:57287"/>
        <dbReference type="ChEBI" id="CHEBI:57394"/>
        <dbReference type="ChEBI" id="CHEBI:57817"/>
        <dbReference type="ChEBI" id="CHEBI:67033"/>
    </reaction>
    <physiologicalReaction direction="left-to-right" evidence="11">
        <dbReference type="Rhea" id="RHEA:36548"/>
    </physiologicalReaction>
</comment>
<reference evidence="19" key="1">
    <citation type="submission" date="2020-02" db="EMBL/GenBank/DDBJ databases">
        <title>Bird 10,000 Genomes (B10K) Project - Family phase.</title>
        <authorList>
            <person name="Zhang G."/>
        </authorList>
    </citation>
    <scope>NUCLEOTIDE SEQUENCE</scope>
    <source>
        <strain evidence="19">B10K-DU-002-37</strain>
        <tissue evidence="19">Muscle</tissue>
    </source>
</reference>
<evidence type="ECO:0000256" key="11">
    <source>
        <dbReference type="ARBA" id="ARBA00049036"/>
    </source>
</evidence>
<evidence type="ECO:0000256" key="16">
    <source>
        <dbReference type="SAM" id="Phobius"/>
    </source>
</evidence>
<keyword evidence="12 14" id="KW-0539">Nucleus</keyword>
<feature type="transmembrane region" description="Helical" evidence="16">
    <location>
        <begin position="300"/>
        <end position="333"/>
    </location>
</feature>
<keyword evidence="12 14" id="KW-0238">DNA-binding</keyword>
<evidence type="ECO:0000256" key="14">
    <source>
        <dbReference type="RuleBase" id="RU000682"/>
    </source>
</evidence>
<evidence type="ECO:0000256" key="12">
    <source>
        <dbReference type="PROSITE-ProRule" id="PRU00108"/>
    </source>
</evidence>
<keyword evidence="5" id="KW-0808">Transferase</keyword>
<dbReference type="InterPro" id="IPR006634">
    <property type="entry name" value="TLC-dom"/>
</dbReference>
<evidence type="ECO:0000256" key="2">
    <source>
        <dbReference type="ARBA" id="ARBA00004760"/>
    </source>
</evidence>
<comment type="pathway">
    <text evidence="2">Lipid metabolism; sphingolipid metabolism.</text>
</comment>
<gene>
    <name evidence="19" type="primary">Cers4_0</name>
    <name evidence="19" type="ORF">TRILEU_R01929</name>
</gene>
<organism evidence="19 20">
    <name type="scientific">Tricholaema leucomelas</name>
    <name type="common">pied barbet</name>
    <dbReference type="NCBI Taxonomy" id="240729"/>
    <lineage>
        <taxon>Eukaryota</taxon>
        <taxon>Metazoa</taxon>
        <taxon>Chordata</taxon>
        <taxon>Craniata</taxon>
        <taxon>Vertebrata</taxon>
        <taxon>Euteleostomi</taxon>
        <taxon>Archelosauria</taxon>
        <taxon>Archosauria</taxon>
        <taxon>Dinosauria</taxon>
        <taxon>Saurischia</taxon>
        <taxon>Theropoda</taxon>
        <taxon>Coelurosauria</taxon>
        <taxon>Aves</taxon>
        <taxon>Neognathae</taxon>
        <taxon>Neoaves</taxon>
        <taxon>Telluraves</taxon>
        <taxon>Coraciimorphae</taxon>
        <taxon>Piciformes</taxon>
        <taxon>Lybiidae</taxon>
        <taxon>Tricholaema lacrymosa</taxon>
    </lineage>
</organism>
<feature type="transmembrane region" description="Helical" evidence="16">
    <location>
        <begin position="184"/>
        <end position="204"/>
    </location>
</feature>
<dbReference type="Proteomes" id="UP000627253">
    <property type="component" value="Unassembled WGS sequence"/>
</dbReference>
<proteinExistence type="predicted"/>
<keyword evidence="20" id="KW-1185">Reference proteome</keyword>
<keyword evidence="7" id="KW-0256">Endoplasmic reticulum</keyword>
<feature type="transmembrane region" description="Helical" evidence="16">
    <location>
        <begin position="216"/>
        <end position="235"/>
    </location>
</feature>
<keyword evidence="8 16" id="KW-1133">Transmembrane helix</keyword>
<dbReference type="SMART" id="SM00389">
    <property type="entry name" value="HOX"/>
    <property type="match status" value="1"/>
</dbReference>
<evidence type="ECO:0000256" key="5">
    <source>
        <dbReference type="ARBA" id="ARBA00022679"/>
    </source>
</evidence>
<evidence type="ECO:0000256" key="15">
    <source>
        <dbReference type="SAM" id="MobiDB-lite"/>
    </source>
</evidence>
<dbReference type="GO" id="GO:0046513">
    <property type="term" value="P:ceramide biosynthetic process"/>
    <property type="evidence" value="ECO:0007669"/>
    <property type="project" value="InterPro"/>
</dbReference>
<feature type="non-terminal residue" evidence="19">
    <location>
        <position position="361"/>
    </location>
</feature>
<evidence type="ECO:0000256" key="7">
    <source>
        <dbReference type="ARBA" id="ARBA00022824"/>
    </source>
</evidence>
<evidence type="ECO:0000256" key="3">
    <source>
        <dbReference type="ARBA" id="ARBA00004991"/>
    </source>
</evidence>
<dbReference type="InterPro" id="IPR009057">
    <property type="entry name" value="Homeodomain-like_sf"/>
</dbReference>
<feature type="compositionally biased region" description="Acidic residues" evidence="15">
    <location>
        <begin position="347"/>
        <end position="361"/>
    </location>
</feature>
<dbReference type="CDD" id="cd00086">
    <property type="entry name" value="homeodomain"/>
    <property type="match status" value="1"/>
</dbReference>